<evidence type="ECO:0000256" key="2">
    <source>
        <dbReference type="ARBA" id="ARBA00022801"/>
    </source>
</evidence>
<reference evidence="5 6" key="1">
    <citation type="submission" date="2024-02" db="EMBL/GenBank/DDBJ databases">
        <title>First draft genome assembly of two strains of Seiridium cardinale.</title>
        <authorList>
            <person name="Emiliani G."/>
            <person name="Scali E."/>
        </authorList>
    </citation>
    <scope>NUCLEOTIDE SEQUENCE [LARGE SCALE GENOMIC DNA]</scope>
    <source>
        <strain evidence="5 6">BM-138-000479</strain>
    </source>
</reference>
<dbReference type="SUPFAM" id="SSF52499">
    <property type="entry name" value="Isochorismatase-like hydrolases"/>
    <property type="match status" value="1"/>
</dbReference>
<dbReference type="Gene3D" id="3.40.50.850">
    <property type="entry name" value="Isochorismatase-like"/>
    <property type="match status" value="1"/>
</dbReference>
<organism evidence="5 6">
    <name type="scientific">Seiridium cardinale</name>
    <dbReference type="NCBI Taxonomy" id="138064"/>
    <lineage>
        <taxon>Eukaryota</taxon>
        <taxon>Fungi</taxon>
        <taxon>Dikarya</taxon>
        <taxon>Ascomycota</taxon>
        <taxon>Pezizomycotina</taxon>
        <taxon>Sordariomycetes</taxon>
        <taxon>Xylariomycetidae</taxon>
        <taxon>Amphisphaeriales</taxon>
        <taxon>Sporocadaceae</taxon>
        <taxon>Seiridium</taxon>
    </lineage>
</organism>
<accession>A0ABR2Y3P7</accession>
<comment type="similarity">
    <text evidence="1">Belongs to the isochorismatase family.</text>
</comment>
<protein>
    <submittedName>
        <fullName evidence="5">Isochorismatase-like domain-containing protein</fullName>
    </submittedName>
</protein>
<feature type="region of interest" description="Disordered" evidence="3">
    <location>
        <begin position="1"/>
        <end position="20"/>
    </location>
</feature>
<dbReference type="Pfam" id="PF00857">
    <property type="entry name" value="Isochorismatase"/>
    <property type="match status" value="1"/>
</dbReference>
<name>A0ABR2Y3P7_9PEZI</name>
<comment type="caution">
    <text evidence="5">The sequence shown here is derived from an EMBL/GenBank/DDBJ whole genome shotgun (WGS) entry which is preliminary data.</text>
</comment>
<dbReference type="EMBL" id="JARVKM010000005">
    <property type="protein sequence ID" value="KAK9780674.1"/>
    <property type="molecule type" value="Genomic_DNA"/>
</dbReference>
<dbReference type="InterPro" id="IPR050272">
    <property type="entry name" value="Isochorismatase-like_hydrls"/>
</dbReference>
<proteinExistence type="inferred from homology"/>
<dbReference type="InterPro" id="IPR036380">
    <property type="entry name" value="Isochorismatase-like_sf"/>
</dbReference>
<evidence type="ECO:0000313" key="5">
    <source>
        <dbReference type="EMBL" id="KAK9780674.1"/>
    </source>
</evidence>
<dbReference type="PANTHER" id="PTHR43540:SF9">
    <property type="entry name" value="FAMILY HYDROLASE, PUTATIVE (AFU_ORTHOLOGUE AFUA_2G08700)-RELATED"/>
    <property type="match status" value="1"/>
</dbReference>
<dbReference type="CDD" id="cd00431">
    <property type="entry name" value="cysteine_hydrolases"/>
    <property type="match status" value="1"/>
</dbReference>
<feature type="domain" description="Isochorismatase-like" evidence="4">
    <location>
        <begin position="30"/>
        <end position="185"/>
    </location>
</feature>
<keyword evidence="2" id="KW-0378">Hydrolase</keyword>
<evidence type="ECO:0000256" key="1">
    <source>
        <dbReference type="ARBA" id="ARBA00006336"/>
    </source>
</evidence>
<dbReference type="Proteomes" id="UP001465668">
    <property type="component" value="Unassembled WGS sequence"/>
</dbReference>
<dbReference type="InterPro" id="IPR000868">
    <property type="entry name" value="Isochorismatase-like_dom"/>
</dbReference>
<evidence type="ECO:0000259" key="4">
    <source>
        <dbReference type="Pfam" id="PF00857"/>
    </source>
</evidence>
<evidence type="ECO:0000313" key="6">
    <source>
        <dbReference type="Proteomes" id="UP001465668"/>
    </source>
</evidence>
<dbReference type="PANTHER" id="PTHR43540">
    <property type="entry name" value="PEROXYUREIDOACRYLATE/UREIDOACRYLATE AMIDOHYDROLASE-RELATED"/>
    <property type="match status" value="1"/>
</dbReference>
<sequence>MMVRNGTPATSIEASPYRWPHDSSLRKKNTALVIIDMQVDFCAPGGYLDHQGIPIDQSRAIIPAIRSLLDAFREARFPVYHTREGHRPDLSTLSSRELLRSRNNPSGKGIGDEGPLGRLLVRGEKGHAIIPELAPRPTEPVIDKPGRSAFQHTDFKLLLDNRGIKNLVICGVTTDVCVSSTMRDASEYSPCLTPSMFYKANGGKDDMGFDCVLVSDAAAAAEQSLHDSTIDSIQSEGGIFGAVTTTNDVVSALQIDA</sequence>
<keyword evidence="6" id="KW-1185">Reference proteome</keyword>
<gene>
    <name evidence="5" type="ORF">SCAR479_01860</name>
</gene>
<evidence type="ECO:0000256" key="3">
    <source>
        <dbReference type="SAM" id="MobiDB-lite"/>
    </source>
</evidence>